<evidence type="ECO:0000313" key="3">
    <source>
        <dbReference type="EMBL" id="QDU85491.1"/>
    </source>
</evidence>
<dbReference type="Pfam" id="PF22627">
    <property type="entry name" value="AglB_core-like"/>
    <property type="match status" value="1"/>
</dbReference>
<sequence length="700" mass="75839">MKWLYWTLAVAAVAFACFFLRYRAHPACHVPPGSSLTGGTSWQIDDFDGAYHARRVQVALATGQVPAYDTFINAPTGSPVPWPTFFDGLLTAVVEVLADPQPDGSPEMSGYREGDVDAILVHVPPVIGVLALLGCVVAVLAAASRDRAGPSVSDGASSGPRTSNLWRWAPWWALAAGAVYACQPTAVMYAQVGRLDHHVATAMFLAFQLALCMRALVAREPIEVALLAAGVGLAGALGVLTWLAHGVVLGLCGIGFAYRALSRDRVESDRGWQGGAICFAIATLVTVFPAWSSPWNAVQPGSLINLSLGVPRALGAAAVPFIVFGLAGRRTERRDLRSLYGTLALVAAVLVLPGFVSQVLEGVRWADRSNEFMFVIDESQPMRGKQVFGVGGYTGHLGHAWMALPLAALVLALRPRPERVVLLLTLIVFAFFAYQQRRFANSFAVPMAIAVGVGGLEIGRLWLRFASQRAAWIPHALLLLALTPAVAFAGRIPLRPTPQELLGNAVRWNHILGGLRWMRDNTPSPGAWNEPTIEPDYAVLASWSDGHLIEFHARRPTISTNFGSFVGVDNFRAAPRTLLESDPVRFSEQLTELGARYVVLRPRVLSWFREEAMISSRTDEDRALRPLVGPDGLTKWATDSAYFQLALHPLRIGDFHPRFTSMRLVWRSDLVIDVAGAVPSAAPPLLGYGPSLSIWEYVGG</sequence>
<keyword evidence="1" id="KW-1133">Transmembrane helix</keyword>
<dbReference type="RefSeq" id="WP_145188941.1">
    <property type="nucleotide sequence ID" value="NZ_CP036290.1"/>
</dbReference>
<feature type="transmembrane region" description="Helical" evidence="1">
    <location>
        <begin position="246"/>
        <end position="262"/>
    </location>
</feature>
<dbReference type="EMBL" id="CP036290">
    <property type="protein sequence ID" value="QDU85491.1"/>
    <property type="molecule type" value="Genomic_DNA"/>
</dbReference>
<reference evidence="3 4" key="1">
    <citation type="submission" date="2019-02" db="EMBL/GenBank/DDBJ databases">
        <title>Deep-cultivation of Planctomycetes and their phenomic and genomic characterization uncovers novel biology.</title>
        <authorList>
            <person name="Wiegand S."/>
            <person name="Jogler M."/>
            <person name="Boedeker C."/>
            <person name="Pinto D."/>
            <person name="Vollmers J."/>
            <person name="Rivas-Marin E."/>
            <person name="Kohn T."/>
            <person name="Peeters S.H."/>
            <person name="Heuer A."/>
            <person name="Rast P."/>
            <person name="Oberbeckmann S."/>
            <person name="Bunk B."/>
            <person name="Jeske O."/>
            <person name="Meyerdierks A."/>
            <person name="Storesund J.E."/>
            <person name="Kallscheuer N."/>
            <person name="Luecker S."/>
            <person name="Lage O.M."/>
            <person name="Pohl T."/>
            <person name="Merkel B.J."/>
            <person name="Hornburger P."/>
            <person name="Mueller R.-W."/>
            <person name="Bruemmer F."/>
            <person name="Labrenz M."/>
            <person name="Spormann A.M."/>
            <person name="Op den Camp H."/>
            <person name="Overmann J."/>
            <person name="Amann R."/>
            <person name="Jetten M.S.M."/>
            <person name="Mascher T."/>
            <person name="Medema M.H."/>
            <person name="Devos D.P."/>
            <person name="Kaster A.-K."/>
            <person name="Ovreas L."/>
            <person name="Rohde M."/>
            <person name="Galperin M.Y."/>
            <person name="Jogler C."/>
        </authorList>
    </citation>
    <scope>NUCLEOTIDE SEQUENCE [LARGE SCALE GENOMIC DNA]</scope>
    <source>
        <strain evidence="3 4">Pla163</strain>
    </source>
</reference>
<feature type="transmembrane region" description="Helical" evidence="1">
    <location>
        <begin position="119"/>
        <end position="143"/>
    </location>
</feature>
<feature type="transmembrane region" description="Helical" evidence="1">
    <location>
        <begin position="171"/>
        <end position="192"/>
    </location>
</feature>
<keyword evidence="4" id="KW-1185">Reference proteome</keyword>
<dbReference type="OrthoDB" id="5525201at2"/>
<feature type="transmembrane region" description="Helical" evidence="1">
    <location>
        <begin position="470"/>
        <end position="490"/>
    </location>
</feature>
<dbReference type="Gene3D" id="3.40.50.12610">
    <property type="match status" value="1"/>
</dbReference>
<name>A0A518D1Y7_9BACT</name>
<proteinExistence type="predicted"/>
<protein>
    <submittedName>
        <fullName evidence="3">Oligosaccharyl transferase STT3 subunit</fullName>
    </submittedName>
</protein>
<dbReference type="GO" id="GO:0016740">
    <property type="term" value="F:transferase activity"/>
    <property type="evidence" value="ECO:0007669"/>
    <property type="project" value="UniProtKB-KW"/>
</dbReference>
<dbReference type="PROSITE" id="PS51257">
    <property type="entry name" value="PROKAR_LIPOPROTEIN"/>
    <property type="match status" value="1"/>
</dbReference>
<feature type="transmembrane region" description="Helical" evidence="1">
    <location>
        <begin position="303"/>
        <end position="327"/>
    </location>
</feature>
<feature type="transmembrane region" description="Helical" evidence="1">
    <location>
        <begin position="339"/>
        <end position="360"/>
    </location>
</feature>
<gene>
    <name evidence="3" type="ORF">Pla163_26220</name>
</gene>
<evidence type="ECO:0000259" key="2">
    <source>
        <dbReference type="Pfam" id="PF22627"/>
    </source>
</evidence>
<feature type="transmembrane region" description="Helical" evidence="1">
    <location>
        <begin position="274"/>
        <end position="291"/>
    </location>
</feature>
<feature type="transmembrane region" description="Helical" evidence="1">
    <location>
        <begin position="443"/>
        <end position="463"/>
    </location>
</feature>
<keyword evidence="3" id="KW-0808">Transferase</keyword>
<organism evidence="3 4">
    <name type="scientific">Rohdeia mirabilis</name>
    <dbReference type="NCBI Taxonomy" id="2528008"/>
    <lineage>
        <taxon>Bacteria</taxon>
        <taxon>Pseudomonadati</taxon>
        <taxon>Planctomycetota</taxon>
        <taxon>Planctomycetia</taxon>
        <taxon>Planctomycetia incertae sedis</taxon>
        <taxon>Rohdeia</taxon>
    </lineage>
</organism>
<dbReference type="InterPro" id="IPR054479">
    <property type="entry name" value="AglB-like_core"/>
</dbReference>
<evidence type="ECO:0000313" key="4">
    <source>
        <dbReference type="Proteomes" id="UP000319342"/>
    </source>
</evidence>
<keyword evidence="1" id="KW-0472">Membrane</keyword>
<feature type="transmembrane region" description="Helical" evidence="1">
    <location>
        <begin position="393"/>
        <end position="413"/>
    </location>
</feature>
<dbReference type="AlphaFoldDB" id="A0A518D1Y7"/>
<evidence type="ECO:0000256" key="1">
    <source>
        <dbReference type="SAM" id="Phobius"/>
    </source>
</evidence>
<feature type="domain" description="AglB-like core" evidence="2">
    <location>
        <begin position="515"/>
        <end position="602"/>
    </location>
</feature>
<dbReference type="Proteomes" id="UP000319342">
    <property type="component" value="Chromosome"/>
</dbReference>
<keyword evidence="1" id="KW-0812">Transmembrane</keyword>
<feature type="transmembrane region" description="Helical" evidence="1">
    <location>
        <begin position="420"/>
        <end position="437"/>
    </location>
</feature>
<accession>A0A518D1Y7</accession>